<evidence type="ECO:0000313" key="1">
    <source>
        <dbReference type="EMBL" id="PLW07470.1"/>
    </source>
</evidence>
<reference evidence="1 2" key="1">
    <citation type="submission" date="2017-11" db="EMBL/GenBank/DDBJ databases">
        <title>De novo assembly and phasing of dikaryotic genomes from two isolates of Puccinia coronata f. sp. avenae, the causal agent of oat crown rust.</title>
        <authorList>
            <person name="Miller M.E."/>
            <person name="Zhang Y."/>
            <person name="Omidvar V."/>
            <person name="Sperschneider J."/>
            <person name="Schwessinger B."/>
            <person name="Raley C."/>
            <person name="Palmer J.M."/>
            <person name="Garnica D."/>
            <person name="Upadhyaya N."/>
            <person name="Rathjen J."/>
            <person name="Taylor J.M."/>
            <person name="Park R.F."/>
            <person name="Dodds P.N."/>
            <person name="Hirsch C.D."/>
            <person name="Kianian S.F."/>
            <person name="Figueroa M."/>
        </authorList>
    </citation>
    <scope>NUCLEOTIDE SEQUENCE [LARGE SCALE GENOMIC DNA]</scope>
    <source>
        <strain evidence="1">12NC29</strain>
    </source>
</reference>
<evidence type="ECO:0000313" key="2">
    <source>
        <dbReference type="Proteomes" id="UP000235388"/>
    </source>
</evidence>
<dbReference type="AlphaFoldDB" id="A0A2N5S2K1"/>
<keyword evidence="2" id="KW-1185">Reference proteome</keyword>
<dbReference type="EMBL" id="PGCJ01001224">
    <property type="protein sequence ID" value="PLW07470.1"/>
    <property type="molecule type" value="Genomic_DNA"/>
</dbReference>
<name>A0A2N5S2K1_9BASI</name>
<accession>A0A2N5S2K1</accession>
<organism evidence="1 2">
    <name type="scientific">Puccinia coronata f. sp. avenae</name>
    <dbReference type="NCBI Taxonomy" id="200324"/>
    <lineage>
        <taxon>Eukaryota</taxon>
        <taxon>Fungi</taxon>
        <taxon>Dikarya</taxon>
        <taxon>Basidiomycota</taxon>
        <taxon>Pucciniomycotina</taxon>
        <taxon>Pucciniomycetes</taxon>
        <taxon>Pucciniales</taxon>
        <taxon>Pucciniaceae</taxon>
        <taxon>Puccinia</taxon>
    </lineage>
</organism>
<protein>
    <submittedName>
        <fullName evidence="1">Uncharacterized protein</fullName>
    </submittedName>
</protein>
<gene>
    <name evidence="1" type="ORF">PCANC_26470</name>
</gene>
<dbReference type="Proteomes" id="UP000235388">
    <property type="component" value="Unassembled WGS sequence"/>
</dbReference>
<comment type="caution">
    <text evidence="1">The sequence shown here is derived from an EMBL/GenBank/DDBJ whole genome shotgun (WGS) entry which is preliminary data.</text>
</comment>
<sequence length="131" mass="15075">MWAGRLFVSRRAKPVCFGLLGVRGVWMAAARPPAYVYLSGSDFGLPALTWSGFHQLCLAPPPHRRLLIEREPAWPRTRICLTSSNQTTKHRCRLRIQGHRPRIRMPLSDRSTQALDPFSSVSSYRSLRFKW</sequence>
<proteinExistence type="predicted"/>